<dbReference type="Proteomes" id="UP001497444">
    <property type="component" value="Chromosome 6"/>
</dbReference>
<evidence type="ECO:0000313" key="2">
    <source>
        <dbReference type="EMBL" id="CAK9275180.1"/>
    </source>
</evidence>
<proteinExistence type="predicted"/>
<sequence length="626" mass="69891">MIQSSEDPSNRSPTTLQSHFPERKGMKKIVFMGKKAMKGDSDVEFLYLDAKDMARVVGIGINRAKVVVTNHFDVKVIEVEDENTWKNLWNSENFVPMAIFLPNSPTERERIAQSNLILENPSRSSGVGLTGNDGTVHVEGNNTLEGDQHISPLILDLAEHMGLIRENIVFEAGSTNGFSDDEKSHGRELQRRRSPRAFKSCVQPHTICIEDYESSEENEGDSTFLAKDLVHSPPSSLLGAKVSKDIIGIGGQSRIINFGRRSGRSIDDNAINGHDKTSRSSYVISGQSTRNNVGKTSGLPLDERKAGEDEDNPIDDPPFSLHKEVERKKVLDVTIYPRGAGTFFNKSTDDFDIPKDHLKNAIISPILEFKFELEGKHGKTITTTTKTKCSFGKDNHNPSYYQNKIKISLKCEEAQNPPRLTKDEVEKLEPIKKTITVMSNTSNSLLDGGSATLGLTMLGNQLGGSLTHTHTVGTGISHTRSIETIVDQLDGFEVNRQSQENEMIYWFNYPRQSLDHAIDQFNDTGLPKICNTFEPSIIGEWHVSEVDVNKCARYSFEVERRFFSIEDLMQSHKDGTSNLRSIPQLYMVQLEVNHAMSHIHNYRTSQLLEGVGVQALPNVIKAHVAN</sequence>
<protein>
    <submittedName>
        <fullName evidence="2">Uncharacterized protein</fullName>
    </submittedName>
</protein>
<gene>
    <name evidence="2" type="ORF">CSSPJE1EN1_LOCUS20658</name>
</gene>
<accession>A0ABP0X7V5</accession>
<organism evidence="2 3">
    <name type="scientific">Sphagnum jensenii</name>
    <dbReference type="NCBI Taxonomy" id="128206"/>
    <lineage>
        <taxon>Eukaryota</taxon>
        <taxon>Viridiplantae</taxon>
        <taxon>Streptophyta</taxon>
        <taxon>Embryophyta</taxon>
        <taxon>Bryophyta</taxon>
        <taxon>Sphagnophytina</taxon>
        <taxon>Sphagnopsida</taxon>
        <taxon>Sphagnales</taxon>
        <taxon>Sphagnaceae</taxon>
        <taxon>Sphagnum</taxon>
    </lineage>
</organism>
<dbReference type="EMBL" id="OZ020101">
    <property type="protein sequence ID" value="CAK9275180.1"/>
    <property type="molecule type" value="Genomic_DNA"/>
</dbReference>
<reference evidence="2" key="1">
    <citation type="submission" date="2024-02" db="EMBL/GenBank/DDBJ databases">
        <authorList>
            <consortium name="ELIXIR-Norway"/>
            <consortium name="Elixir Norway"/>
        </authorList>
    </citation>
    <scope>NUCLEOTIDE SEQUENCE</scope>
</reference>
<feature type="compositionally biased region" description="Basic and acidic residues" evidence="1">
    <location>
        <begin position="180"/>
        <end position="191"/>
    </location>
</feature>
<evidence type="ECO:0000313" key="3">
    <source>
        <dbReference type="Proteomes" id="UP001497444"/>
    </source>
</evidence>
<evidence type="ECO:0000256" key="1">
    <source>
        <dbReference type="SAM" id="MobiDB-lite"/>
    </source>
</evidence>
<feature type="compositionally biased region" description="Polar residues" evidence="1">
    <location>
        <begin position="279"/>
        <end position="295"/>
    </location>
</feature>
<keyword evidence="3" id="KW-1185">Reference proteome</keyword>
<feature type="region of interest" description="Disordered" evidence="1">
    <location>
        <begin position="175"/>
        <end position="196"/>
    </location>
</feature>
<feature type="region of interest" description="Disordered" evidence="1">
    <location>
        <begin position="267"/>
        <end position="320"/>
    </location>
</feature>
<name>A0ABP0X7V5_9BRYO</name>